<sequence length="228" mass="25842">MLITHKHLEESIEYDGSQIEASWAFKSFGIKGSSIITWIGSMNITPDNLKDFEDIGLEIKSDKIINIIVEHFDEQPANLRIAYMRQRLLVVILKDMLSKMGIESIRKGDDIYIVSKDKSKSKSKSSDILSNTVYKKLTVSIATISQSSMKIHLGINITREGTPEDVETIGILELFEDINLNNVNLNKINLNNSNLNNINLIDFINNIVKNYIDELNDIELDISKTNLL</sequence>
<evidence type="ECO:0000313" key="2">
    <source>
        <dbReference type="Proteomes" id="UP000658733"/>
    </source>
</evidence>
<dbReference type="Gene3D" id="3.30.930.10">
    <property type="entry name" value="Bira Bifunctional Protein, Domain 2"/>
    <property type="match status" value="1"/>
</dbReference>
<dbReference type="InterPro" id="IPR007162">
    <property type="entry name" value="DUF366"/>
</dbReference>
<dbReference type="PIRSF" id="PIRSF006503">
    <property type="entry name" value="UCP006503"/>
    <property type="match status" value="1"/>
</dbReference>
<organism evidence="1 2">
    <name type="scientific">Methanobrevibacter arboriphilus</name>
    <dbReference type="NCBI Taxonomy" id="39441"/>
    <lineage>
        <taxon>Archaea</taxon>
        <taxon>Methanobacteriati</taxon>
        <taxon>Methanobacteriota</taxon>
        <taxon>Methanomada group</taxon>
        <taxon>Methanobacteria</taxon>
        <taxon>Methanobacteriales</taxon>
        <taxon>Methanobacteriaceae</taxon>
        <taxon>Methanobrevibacter</taxon>
    </lineage>
</organism>
<protein>
    <submittedName>
        <fullName evidence="1">DUF366 family protein</fullName>
    </submittedName>
</protein>
<dbReference type="Pfam" id="PF04017">
    <property type="entry name" value="DUF366"/>
    <property type="match status" value="2"/>
</dbReference>
<evidence type="ECO:0000313" key="1">
    <source>
        <dbReference type="EMBL" id="MBF4468456.1"/>
    </source>
</evidence>
<dbReference type="GeneID" id="66133607"/>
<dbReference type="SUPFAM" id="SSF55681">
    <property type="entry name" value="Class II aaRS and biotin synthetases"/>
    <property type="match status" value="1"/>
</dbReference>
<comment type="caution">
    <text evidence="1">The sequence shown here is derived from an EMBL/GenBank/DDBJ whole genome shotgun (WGS) entry which is preliminary data.</text>
</comment>
<name>A0A843AH55_METAZ</name>
<proteinExistence type="predicted"/>
<dbReference type="RefSeq" id="WP_042702974.1">
    <property type="nucleotide sequence ID" value="NZ_AP019779.1"/>
</dbReference>
<dbReference type="AlphaFoldDB" id="A0A843AH55"/>
<reference evidence="1" key="1">
    <citation type="submission" date="2020-10" db="EMBL/GenBank/DDBJ databases">
        <title>Dehalococcoides mccartyi of a TCE/Cr reducing biochatode.</title>
        <authorList>
            <person name="Matturro B."/>
        </authorList>
    </citation>
    <scope>NUCLEOTIDE SEQUENCE</scope>
    <source>
        <strain evidence="1">Bin4</strain>
    </source>
</reference>
<dbReference type="EMBL" id="JADIIN010000023">
    <property type="protein sequence ID" value="MBF4468456.1"/>
    <property type="molecule type" value="Genomic_DNA"/>
</dbReference>
<dbReference type="Proteomes" id="UP000658733">
    <property type="component" value="Unassembled WGS sequence"/>
</dbReference>
<accession>A0A843AH55</accession>
<dbReference type="InterPro" id="IPR045864">
    <property type="entry name" value="aa-tRNA-synth_II/BPL/LPL"/>
</dbReference>
<gene>
    <name evidence="1" type="ORF">ISP01_03525</name>
</gene>